<dbReference type="InterPro" id="IPR050384">
    <property type="entry name" value="Endophilin_SH3RF"/>
</dbReference>
<dbReference type="Pfam" id="PF00018">
    <property type="entry name" value="SH3_1"/>
    <property type="match status" value="1"/>
</dbReference>
<evidence type="ECO:0000313" key="5">
    <source>
        <dbReference type="EMBL" id="OKL64127.1"/>
    </source>
</evidence>
<feature type="compositionally biased region" description="Polar residues" evidence="3">
    <location>
        <begin position="1"/>
        <end position="13"/>
    </location>
</feature>
<evidence type="ECO:0000313" key="6">
    <source>
        <dbReference type="Proteomes" id="UP000214365"/>
    </source>
</evidence>
<reference evidence="5 6" key="1">
    <citation type="submission" date="2015-06" db="EMBL/GenBank/DDBJ databases">
        <title>Talaromyces atroroseus IBT 11181 draft genome.</title>
        <authorList>
            <person name="Rasmussen K.B."/>
            <person name="Rasmussen S."/>
            <person name="Petersen B."/>
            <person name="Sicheritz-Ponten T."/>
            <person name="Mortensen U.H."/>
            <person name="Thrane U."/>
        </authorList>
    </citation>
    <scope>NUCLEOTIDE SEQUENCE [LARGE SCALE GENOMIC DNA]</scope>
    <source>
        <strain evidence="5 6">IBT 11181</strain>
    </source>
</reference>
<proteinExistence type="predicted"/>
<evidence type="ECO:0000256" key="2">
    <source>
        <dbReference type="PROSITE-ProRule" id="PRU00192"/>
    </source>
</evidence>
<gene>
    <name evidence="5" type="ORF">UA08_00086</name>
</gene>
<dbReference type="RefSeq" id="XP_020124248.1">
    <property type="nucleotide sequence ID" value="XM_020260723.1"/>
</dbReference>
<keyword evidence="6" id="KW-1185">Reference proteome</keyword>
<dbReference type="Proteomes" id="UP000214365">
    <property type="component" value="Unassembled WGS sequence"/>
</dbReference>
<feature type="region of interest" description="Disordered" evidence="3">
    <location>
        <begin position="185"/>
        <end position="232"/>
    </location>
</feature>
<dbReference type="SMART" id="SM00326">
    <property type="entry name" value="SH3"/>
    <property type="match status" value="1"/>
</dbReference>
<dbReference type="GeneID" id="30999841"/>
<feature type="domain" description="SH3" evidence="4">
    <location>
        <begin position="330"/>
        <end position="391"/>
    </location>
</feature>
<evidence type="ECO:0000256" key="3">
    <source>
        <dbReference type="SAM" id="MobiDB-lite"/>
    </source>
</evidence>
<feature type="region of interest" description="Disordered" evidence="3">
    <location>
        <begin position="1"/>
        <end position="44"/>
    </location>
</feature>
<comment type="caution">
    <text evidence="5">The sequence shown here is derived from an EMBL/GenBank/DDBJ whole genome shotgun (WGS) entry which is preliminary data.</text>
</comment>
<dbReference type="InterPro" id="IPR036028">
    <property type="entry name" value="SH3-like_dom_sf"/>
</dbReference>
<feature type="compositionally biased region" description="Basic and acidic residues" evidence="3">
    <location>
        <begin position="193"/>
        <end position="210"/>
    </location>
</feature>
<dbReference type="PANTHER" id="PTHR14167">
    <property type="entry name" value="SH3 DOMAIN-CONTAINING"/>
    <property type="match status" value="1"/>
</dbReference>
<dbReference type="PROSITE" id="PS50002">
    <property type="entry name" value="SH3"/>
    <property type="match status" value="1"/>
</dbReference>
<dbReference type="AlphaFoldDB" id="A0A225BDM8"/>
<protein>
    <recommendedName>
        <fullName evidence="4">SH3 domain-containing protein</fullName>
    </recommendedName>
</protein>
<dbReference type="GO" id="GO:0005737">
    <property type="term" value="C:cytoplasm"/>
    <property type="evidence" value="ECO:0007669"/>
    <property type="project" value="TreeGrafter"/>
</dbReference>
<evidence type="ECO:0000256" key="1">
    <source>
        <dbReference type="ARBA" id="ARBA00022443"/>
    </source>
</evidence>
<sequence length="469" mass="49567">MATTTTTSPQAHNAPTFPTLATTTTTTDSSSSSNNNNSARLPPMRRISSSAKERLSVYSNVSQNRSRPVSHVFPLFHSSLSYALVRDFAYAPIHPLHYGPLPVPSRASTPASEGRRLSDPQAGAWGEATRNSNSWASSNNSIGTSAAETYGNQQQLPAVSFGDGGPPYSEDEDLHSPIITARYRKHKSVHTFGGDRGRSPGDGTDGRHGAGGDGNGSGSGSGSGSGRWTEETDRGTLVAVNGDGSETYYVQGDQDGSDGPGGEYITYPAGESRYSQYAYSYGHGNGALADGTQGLLLSPSNASGDYGYEDEYSDRYSRDYHFSIGSPDEEMHGKAVALFDFTREHENELPLKEGQVILVSYRHGQGWLVAEDPRTGESGLVPEEFVRLVRDIEGGLSSLNGELSAVVLDGNEQQFTAASTADLPGEEQQTAATTTTTAAAAANGNTQDDKHLPGTSNTSTGEKTTENGG</sequence>
<accession>A0A225BDM8</accession>
<name>A0A225BDM8_TALAT</name>
<dbReference type="OrthoDB" id="19092at2759"/>
<organism evidence="5 6">
    <name type="scientific">Talaromyces atroroseus</name>
    <dbReference type="NCBI Taxonomy" id="1441469"/>
    <lineage>
        <taxon>Eukaryota</taxon>
        <taxon>Fungi</taxon>
        <taxon>Dikarya</taxon>
        <taxon>Ascomycota</taxon>
        <taxon>Pezizomycotina</taxon>
        <taxon>Eurotiomycetes</taxon>
        <taxon>Eurotiomycetidae</taxon>
        <taxon>Eurotiales</taxon>
        <taxon>Trichocomaceae</taxon>
        <taxon>Talaromyces</taxon>
        <taxon>Talaromyces sect. Trachyspermi</taxon>
    </lineage>
</organism>
<dbReference type="SUPFAM" id="SSF50044">
    <property type="entry name" value="SH3-domain"/>
    <property type="match status" value="1"/>
</dbReference>
<feature type="compositionally biased region" description="Low complexity" evidence="3">
    <location>
        <begin position="131"/>
        <end position="141"/>
    </location>
</feature>
<dbReference type="PANTHER" id="PTHR14167:SF116">
    <property type="entry name" value="CAP, ISOFORM AC"/>
    <property type="match status" value="1"/>
</dbReference>
<feature type="region of interest" description="Disordered" evidence="3">
    <location>
        <begin position="420"/>
        <end position="469"/>
    </location>
</feature>
<dbReference type="EMBL" id="LFMY01000001">
    <property type="protein sequence ID" value="OKL64127.1"/>
    <property type="molecule type" value="Genomic_DNA"/>
</dbReference>
<keyword evidence="1 2" id="KW-0728">SH3 domain</keyword>
<evidence type="ECO:0000259" key="4">
    <source>
        <dbReference type="PROSITE" id="PS50002"/>
    </source>
</evidence>
<feature type="region of interest" description="Disordered" evidence="3">
    <location>
        <begin position="104"/>
        <end position="145"/>
    </location>
</feature>
<dbReference type="Gene3D" id="2.30.30.40">
    <property type="entry name" value="SH3 Domains"/>
    <property type="match status" value="1"/>
</dbReference>
<feature type="compositionally biased region" description="Gly residues" evidence="3">
    <location>
        <begin position="211"/>
        <end position="225"/>
    </location>
</feature>
<feature type="compositionally biased region" description="Low complexity" evidence="3">
    <location>
        <begin position="22"/>
        <end position="38"/>
    </location>
</feature>
<dbReference type="InterPro" id="IPR001452">
    <property type="entry name" value="SH3_domain"/>
</dbReference>
<feature type="compositionally biased region" description="Low complexity" evidence="3">
    <location>
        <begin position="430"/>
        <end position="442"/>
    </location>
</feature>